<name>A0AAD7ILW1_9AGAR</name>
<dbReference type="EMBL" id="JARJLG010000099">
    <property type="protein sequence ID" value="KAJ7746142.1"/>
    <property type="molecule type" value="Genomic_DNA"/>
</dbReference>
<feature type="compositionally biased region" description="Basic and acidic residues" evidence="1">
    <location>
        <begin position="8"/>
        <end position="20"/>
    </location>
</feature>
<reference evidence="2" key="1">
    <citation type="submission" date="2023-03" db="EMBL/GenBank/DDBJ databases">
        <title>Massive genome expansion in bonnet fungi (Mycena s.s.) driven by repeated elements and novel gene families across ecological guilds.</title>
        <authorList>
            <consortium name="Lawrence Berkeley National Laboratory"/>
            <person name="Harder C.B."/>
            <person name="Miyauchi S."/>
            <person name="Viragh M."/>
            <person name="Kuo A."/>
            <person name="Thoen E."/>
            <person name="Andreopoulos B."/>
            <person name="Lu D."/>
            <person name="Skrede I."/>
            <person name="Drula E."/>
            <person name="Henrissat B."/>
            <person name="Morin E."/>
            <person name="Kohler A."/>
            <person name="Barry K."/>
            <person name="LaButti K."/>
            <person name="Morin E."/>
            <person name="Salamov A."/>
            <person name="Lipzen A."/>
            <person name="Mereny Z."/>
            <person name="Hegedus B."/>
            <person name="Baldrian P."/>
            <person name="Stursova M."/>
            <person name="Weitz H."/>
            <person name="Taylor A."/>
            <person name="Grigoriev I.V."/>
            <person name="Nagy L.G."/>
            <person name="Martin F."/>
            <person name="Kauserud H."/>
        </authorList>
    </citation>
    <scope>NUCLEOTIDE SEQUENCE</scope>
    <source>
        <strain evidence="2">CBHHK188m</strain>
    </source>
</reference>
<feature type="compositionally biased region" description="Acidic residues" evidence="1">
    <location>
        <begin position="129"/>
        <end position="140"/>
    </location>
</feature>
<comment type="caution">
    <text evidence="2">The sequence shown here is derived from an EMBL/GenBank/DDBJ whole genome shotgun (WGS) entry which is preliminary data.</text>
</comment>
<gene>
    <name evidence="2" type="ORF">DFH07DRAFT_963020</name>
</gene>
<feature type="region of interest" description="Disordered" evidence="1">
    <location>
        <begin position="1"/>
        <end position="20"/>
    </location>
</feature>
<dbReference type="AlphaFoldDB" id="A0AAD7ILW1"/>
<accession>A0AAD7ILW1</accession>
<organism evidence="2 3">
    <name type="scientific">Mycena maculata</name>
    <dbReference type="NCBI Taxonomy" id="230809"/>
    <lineage>
        <taxon>Eukaryota</taxon>
        <taxon>Fungi</taxon>
        <taxon>Dikarya</taxon>
        <taxon>Basidiomycota</taxon>
        <taxon>Agaricomycotina</taxon>
        <taxon>Agaricomycetes</taxon>
        <taxon>Agaricomycetidae</taxon>
        <taxon>Agaricales</taxon>
        <taxon>Marasmiineae</taxon>
        <taxon>Mycenaceae</taxon>
        <taxon>Mycena</taxon>
    </lineage>
</organism>
<dbReference type="Proteomes" id="UP001215280">
    <property type="component" value="Unassembled WGS sequence"/>
</dbReference>
<evidence type="ECO:0000313" key="3">
    <source>
        <dbReference type="Proteomes" id="UP001215280"/>
    </source>
</evidence>
<keyword evidence="3" id="KW-1185">Reference proteome</keyword>
<protein>
    <submittedName>
        <fullName evidence="2">Uncharacterized protein</fullName>
    </submittedName>
</protein>
<sequence length="257" mass="28927">MARTKSSKPKEMFKPYKPDKVPDVMPLPELALVRTTKGQDIAVPKLNDHQRSWIYDVGLRAVDLVSLKGSTATTFYNQLKTRAFENKAFQHKSQPEDRAEEDEISALVAAWKKKHESKKKPQPVQPAQDDADEVEEEDEDGRAALLRGYSKAGVAIQQDVKEAPALAKLVGITTYSGRDNDDRHDEIHEYSKTLPGTTNAGGKFRKAEALLWAKEDQALWDAAAAVQEDVDWVEQQKMVATGFEQMVDNLHASRWLR</sequence>
<evidence type="ECO:0000313" key="2">
    <source>
        <dbReference type="EMBL" id="KAJ7746142.1"/>
    </source>
</evidence>
<evidence type="ECO:0000256" key="1">
    <source>
        <dbReference type="SAM" id="MobiDB-lite"/>
    </source>
</evidence>
<feature type="region of interest" description="Disordered" evidence="1">
    <location>
        <begin position="114"/>
        <end position="140"/>
    </location>
</feature>
<proteinExistence type="predicted"/>